<keyword evidence="3" id="KW-0670">Pyruvate</keyword>
<dbReference type="GO" id="GO:0030170">
    <property type="term" value="F:pyridoxal phosphate binding"/>
    <property type="evidence" value="ECO:0007669"/>
    <property type="project" value="InterPro"/>
</dbReference>
<feature type="region of interest" description="Disordered" evidence="2">
    <location>
        <begin position="125"/>
        <end position="168"/>
    </location>
</feature>
<dbReference type="Proteomes" id="UP000016566">
    <property type="component" value="Unassembled WGS sequence"/>
</dbReference>
<keyword evidence="4" id="KW-1185">Reference proteome</keyword>
<dbReference type="EMBL" id="BATB01000095">
    <property type="protein sequence ID" value="GAD57492.1"/>
    <property type="molecule type" value="Genomic_DNA"/>
</dbReference>
<dbReference type="Pfam" id="PF00202">
    <property type="entry name" value="Aminotran_3"/>
    <property type="match status" value="1"/>
</dbReference>
<dbReference type="eggNOG" id="COG0161">
    <property type="taxonomic scope" value="Bacteria"/>
</dbReference>
<name>U2Z8V6_9RHOB</name>
<keyword evidence="3" id="KW-0032">Aminotransferase</keyword>
<dbReference type="STRING" id="1337093.MBELCI_3544"/>
<evidence type="ECO:0000256" key="2">
    <source>
        <dbReference type="SAM" id="MobiDB-lite"/>
    </source>
</evidence>
<dbReference type="InterPro" id="IPR015424">
    <property type="entry name" value="PyrdxlP-dep_Trfase"/>
</dbReference>
<dbReference type="GO" id="GO:0008483">
    <property type="term" value="F:transaminase activity"/>
    <property type="evidence" value="ECO:0007669"/>
    <property type="project" value="UniProtKB-KW"/>
</dbReference>
<dbReference type="SUPFAM" id="SSF53383">
    <property type="entry name" value="PLP-dependent transferases"/>
    <property type="match status" value="1"/>
</dbReference>
<dbReference type="AlphaFoldDB" id="U2Z8V6"/>
<dbReference type="PANTHER" id="PTHR45688">
    <property type="match status" value="1"/>
</dbReference>
<keyword evidence="3" id="KW-0808">Transferase</keyword>
<proteinExistence type="inferred from homology"/>
<dbReference type="Gene3D" id="3.90.1150.10">
    <property type="entry name" value="Aspartate Aminotransferase, domain 1"/>
    <property type="match status" value="1"/>
</dbReference>
<protein>
    <submittedName>
        <fullName evidence="3">Taurine--pyruvate aminotransferase</fullName>
    </submittedName>
</protein>
<dbReference type="InterPro" id="IPR015422">
    <property type="entry name" value="PyrdxlP-dep_Trfase_small"/>
</dbReference>
<comment type="caution">
    <text evidence="3">The sequence shown here is derived from an EMBL/GenBank/DDBJ whole genome shotgun (WGS) entry which is preliminary data.</text>
</comment>
<comment type="similarity">
    <text evidence="1">Belongs to the class-III pyridoxal-phosphate-dependent aminotransferase family.</text>
</comment>
<organism evidence="3 4">
    <name type="scientific">Limimaricola cinnabarinus LL-001</name>
    <dbReference type="NCBI Taxonomy" id="1337093"/>
    <lineage>
        <taxon>Bacteria</taxon>
        <taxon>Pseudomonadati</taxon>
        <taxon>Pseudomonadota</taxon>
        <taxon>Alphaproteobacteria</taxon>
        <taxon>Rhodobacterales</taxon>
        <taxon>Paracoccaceae</taxon>
        <taxon>Limimaricola</taxon>
    </lineage>
</organism>
<dbReference type="InterPro" id="IPR005814">
    <property type="entry name" value="Aminotrans_3"/>
</dbReference>
<evidence type="ECO:0000313" key="4">
    <source>
        <dbReference type="Proteomes" id="UP000016566"/>
    </source>
</evidence>
<feature type="compositionally biased region" description="Low complexity" evidence="2">
    <location>
        <begin position="139"/>
        <end position="152"/>
    </location>
</feature>
<evidence type="ECO:0000256" key="1">
    <source>
        <dbReference type="ARBA" id="ARBA00008954"/>
    </source>
</evidence>
<sequence>MSLFRDISTFGGCTAGPAAALENMRIIEEEGLLANTRAMGARLMDNLCALQDRHAVIGDVRGLGLFCGAELVADRATRAPADERLVQAVVTDCMAQGVIIGATTRSLPGYNNTLCLAPALIATPGASTSSPSHRRRAAPRGGLSRASGAGRRMLPGTCGRGRPARPCP</sequence>
<reference evidence="3" key="1">
    <citation type="journal article" date="2013" name="Genome Announc.">
        <title>Draft Genome Sequence of Loktanella cinnabarina LL-001T, Isolated from Deep-Sea Floor Sediment.</title>
        <authorList>
            <person name="Nishi S."/>
            <person name="Tsubouchi T."/>
            <person name="Takaki Y."/>
            <person name="Koyanagi R."/>
            <person name="Satoh N."/>
            <person name="Maruyama T."/>
            <person name="Hatada Y."/>
        </authorList>
    </citation>
    <scope>NUCLEOTIDE SEQUENCE [LARGE SCALE GENOMIC DNA]</scope>
    <source>
        <strain evidence="3">LL-001</strain>
    </source>
</reference>
<accession>U2Z8V6</accession>
<dbReference type="PANTHER" id="PTHR45688:SF13">
    <property type="entry name" value="ALANINE--GLYOXYLATE AMINOTRANSFERASE 2-LIKE"/>
    <property type="match status" value="1"/>
</dbReference>
<evidence type="ECO:0000313" key="3">
    <source>
        <dbReference type="EMBL" id="GAD57492.1"/>
    </source>
</evidence>
<gene>
    <name evidence="3" type="ORF">MBELCI_3544</name>
</gene>